<keyword evidence="2" id="KW-1185">Reference proteome</keyword>
<name>A0ABQ9U9T5_SAGOE</name>
<gene>
    <name evidence="1" type="ORF">P7K49_027566</name>
</gene>
<organism evidence="1 2">
    <name type="scientific">Saguinus oedipus</name>
    <name type="common">Cotton-top tamarin</name>
    <name type="synonym">Oedipomidas oedipus</name>
    <dbReference type="NCBI Taxonomy" id="9490"/>
    <lineage>
        <taxon>Eukaryota</taxon>
        <taxon>Metazoa</taxon>
        <taxon>Chordata</taxon>
        <taxon>Craniata</taxon>
        <taxon>Vertebrata</taxon>
        <taxon>Euteleostomi</taxon>
        <taxon>Mammalia</taxon>
        <taxon>Eutheria</taxon>
        <taxon>Euarchontoglires</taxon>
        <taxon>Primates</taxon>
        <taxon>Haplorrhini</taxon>
        <taxon>Platyrrhini</taxon>
        <taxon>Cebidae</taxon>
        <taxon>Callitrichinae</taxon>
        <taxon>Saguinus</taxon>
    </lineage>
</organism>
<proteinExistence type="predicted"/>
<comment type="caution">
    <text evidence="1">The sequence shown here is derived from an EMBL/GenBank/DDBJ whole genome shotgun (WGS) entry which is preliminary data.</text>
</comment>
<evidence type="ECO:0000313" key="2">
    <source>
        <dbReference type="Proteomes" id="UP001266305"/>
    </source>
</evidence>
<accession>A0ABQ9U9T5</accession>
<protein>
    <submittedName>
        <fullName evidence="1">Uncharacterized protein</fullName>
    </submittedName>
</protein>
<evidence type="ECO:0000313" key="1">
    <source>
        <dbReference type="EMBL" id="KAK2093828.1"/>
    </source>
</evidence>
<reference evidence="1 2" key="1">
    <citation type="submission" date="2023-05" db="EMBL/GenBank/DDBJ databases">
        <title>B98-5 Cell Line De Novo Hybrid Assembly: An Optical Mapping Approach.</title>
        <authorList>
            <person name="Kananen K."/>
            <person name="Auerbach J.A."/>
            <person name="Kautto E."/>
            <person name="Blachly J.S."/>
        </authorList>
    </citation>
    <scope>NUCLEOTIDE SEQUENCE [LARGE SCALE GENOMIC DNA]</scope>
    <source>
        <strain evidence="1">B95-8</strain>
        <tissue evidence="1">Cell line</tissue>
    </source>
</reference>
<sequence length="120" mass="12804">MCNRSRGCALCQIHWELPGPPVHLSCLLQSLLPDSSGTRQGRVGGQMGKGLNAVAMVRRNDSHTATLLPSHQDFCLEPFALSLLPEVVSGVSFLLASLAPASAHFGSLSRPQENVECLIV</sequence>
<dbReference type="EMBL" id="JASSZA010000014">
    <property type="protein sequence ID" value="KAK2093828.1"/>
    <property type="molecule type" value="Genomic_DNA"/>
</dbReference>
<dbReference type="Proteomes" id="UP001266305">
    <property type="component" value="Unassembled WGS sequence"/>
</dbReference>